<dbReference type="AlphaFoldDB" id="A0A1I2UP63"/>
<dbReference type="InterPro" id="IPR014880">
    <property type="entry name" value="SoxZ_dom"/>
</dbReference>
<sequence length="109" mass="12008">MADVKPRIKLDKKDIAKGGVIEVKTLVSHTMESGQRKDKDGKTIPRKILNTFSCDLNGKTIFSANMEGAVSANPYFQFKIKPAESGTLTFTWTDDDGSKIQATEQIKVS</sequence>
<gene>
    <name evidence="2" type="ORF">SAMN05192565_11160</name>
</gene>
<dbReference type="EMBL" id="FOPM01000011">
    <property type="protein sequence ID" value="SFG78823.1"/>
    <property type="molecule type" value="Genomic_DNA"/>
</dbReference>
<evidence type="ECO:0000313" key="2">
    <source>
        <dbReference type="EMBL" id="SFG78823.1"/>
    </source>
</evidence>
<name>A0A1I2UP63_9HYPH</name>
<dbReference type="SUPFAM" id="SSF81296">
    <property type="entry name" value="E set domains"/>
    <property type="match status" value="1"/>
</dbReference>
<dbReference type="InterPro" id="IPR014756">
    <property type="entry name" value="Ig_E-set"/>
</dbReference>
<dbReference type="Pfam" id="PF08770">
    <property type="entry name" value="SoxZ"/>
    <property type="match status" value="1"/>
</dbReference>
<organism evidence="2 3">
    <name type="scientific">Methylobacterium gossipiicola</name>
    <dbReference type="NCBI Taxonomy" id="582675"/>
    <lineage>
        <taxon>Bacteria</taxon>
        <taxon>Pseudomonadati</taxon>
        <taxon>Pseudomonadota</taxon>
        <taxon>Alphaproteobacteria</taxon>
        <taxon>Hyphomicrobiales</taxon>
        <taxon>Methylobacteriaceae</taxon>
        <taxon>Methylobacterium</taxon>
    </lineage>
</organism>
<dbReference type="NCBIfam" id="TIGR04490">
    <property type="entry name" value="SoxZ_true"/>
    <property type="match status" value="1"/>
</dbReference>
<feature type="domain" description="Sulphur oxidation protein SoxZ" evidence="1">
    <location>
        <begin position="14"/>
        <end position="103"/>
    </location>
</feature>
<proteinExistence type="predicted"/>
<keyword evidence="3" id="KW-1185">Reference proteome</keyword>
<dbReference type="STRING" id="582675.SAMN05192565_11160"/>
<reference evidence="3" key="1">
    <citation type="submission" date="2016-10" db="EMBL/GenBank/DDBJ databases">
        <authorList>
            <person name="Varghese N."/>
            <person name="Submissions S."/>
        </authorList>
    </citation>
    <scope>NUCLEOTIDE SEQUENCE [LARGE SCALE GENOMIC DNA]</scope>
    <source>
        <strain evidence="3">Gh-105</strain>
    </source>
</reference>
<dbReference type="Gene3D" id="2.60.40.10">
    <property type="entry name" value="Immunoglobulins"/>
    <property type="match status" value="1"/>
</dbReference>
<evidence type="ECO:0000259" key="1">
    <source>
        <dbReference type="Pfam" id="PF08770"/>
    </source>
</evidence>
<dbReference type="Proteomes" id="UP000199229">
    <property type="component" value="Unassembled WGS sequence"/>
</dbReference>
<dbReference type="OrthoDB" id="9795530at2"/>
<dbReference type="InterPro" id="IPR030995">
    <property type="entry name" value="SoxZ"/>
</dbReference>
<dbReference type="RefSeq" id="WP_091971979.1">
    <property type="nucleotide sequence ID" value="NZ_FOPM01000011.1"/>
</dbReference>
<evidence type="ECO:0000313" key="3">
    <source>
        <dbReference type="Proteomes" id="UP000199229"/>
    </source>
</evidence>
<accession>A0A1I2UP63</accession>
<dbReference type="InterPro" id="IPR013783">
    <property type="entry name" value="Ig-like_fold"/>
</dbReference>
<protein>
    <submittedName>
        <fullName evidence="2">Sulfur compound chelating protein SoxZ</fullName>
    </submittedName>
</protein>